<accession>A0A4Z0LXP3</accession>
<keyword evidence="4 12" id="KW-0597">Phosphoprotein</keyword>
<dbReference type="GO" id="GO:0005524">
    <property type="term" value="F:ATP binding"/>
    <property type="evidence" value="ECO:0007669"/>
    <property type="project" value="UniProtKB-KW"/>
</dbReference>
<dbReference type="Gene3D" id="3.40.190.10">
    <property type="entry name" value="Periplasmic binding protein-like II"/>
    <property type="match status" value="4"/>
</dbReference>
<feature type="domain" description="PAS" evidence="16">
    <location>
        <begin position="565"/>
        <end position="638"/>
    </location>
</feature>
<dbReference type="SMART" id="SM00388">
    <property type="entry name" value="HisKA"/>
    <property type="match status" value="1"/>
</dbReference>
<keyword evidence="5" id="KW-0808">Transferase</keyword>
<proteinExistence type="predicted"/>
<dbReference type="Gene3D" id="3.40.50.2300">
    <property type="match status" value="1"/>
</dbReference>
<feature type="domain" description="Response regulatory" evidence="15">
    <location>
        <begin position="952"/>
        <end position="1065"/>
    </location>
</feature>
<dbReference type="FunFam" id="3.30.565.10:FF:000010">
    <property type="entry name" value="Sensor histidine kinase RcsC"/>
    <property type="match status" value="1"/>
</dbReference>
<dbReference type="PANTHER" id="PTHR45339:SF1">
    <property type="entry name" value="HYBRID SIGNAL TRANSDUCTION HISTIDINE KINASE J"/>
    <property type="match status" value="1"/>
</dbReference>
<dbReference type="NCBIfam" id="TIGR00229">
    <property type="entry name" value="sensory_box"/>
    <property type="match status" value="1"/>
</dbReference>
<feature type="modified residue" description="4-aspartylphosphate" evidence="12">
    <location>
        <position position="1001"/>
    </location>
</feature>
<dbReference type="InterPro" id="IPR011006">
    <property type="entry name" value="CheY-like_superfamily"/>
</dbReference>
<dbReference type="PROSITE" id="PS50110">
    <property type="entry name" value="RESPONSE_REGULATORY"/>
    <property type="match status" value="1"/>
</dbReference>
<evidence type="ECO:0000256" key="9">
    <source>
        <dbReference type="ARBA" id="ARBA00023012"/>
    </source>
</evidence>
<evidence type="ECO:0000256" key="1">
    <source>
        <dbReference type="ARBA" id="ARBA00000085"/>
    </source>
</evidence>
<evidence type="ECO:0000259" key="16">
    <source>
        <dbReference type="PROSITE" id="PS50112"/>
    </source>
</evidence>
<dbReference type="RefSeq" id="WP_135445481.1">
    <property type="nucleotide sequence ID" value="NZ_SRLE01000011.1"/>
</dbReference>
<evidence type="ECO:0000256" key="12">
    <source>
        <dbReference type="PROSITE-ProRule" id="PRU00169"/>
    </source>
</evidence>
<dbReference type="PROSITE" id="PS50112">
    <property type="entry name" value="PAS"/>
    <property type="match status" value="1"/>
</dbReference>
<dbReference type="SUPFAM" id="SSF55874">
    <property type="entry name" value="ATPase domain of HSP90 chaperone/DNA topoisomerase II/histidine kinase"/>
    <property type="match status" value="1"/>
</dbReference>
<comment type="caution">
    <text evidence="17">The sequence shown here is derived from an EMBL/GenBank/DDBJ whole genome shotgun (WGS) entry which is preliminary data.</text>
</comment>
<keyword evidence="10" id="KW-0472">Membrane</keyword>
<dbReference type="PROSITE" id="PS50109">
    <property type="entry name" value="HIS_KIN"/>
    <property type="match status" value="1"/>
</dbReference>
<sequence>MPFSSSPERLLPGLFALLLGCCLLVAGTPPAAADTGVFEARIAASLTDAEKAWIAEHGSVRVAAEPDWAPFDFLDESGRPQGISWDYLRLISEKTGLQFEQTPQEMPWREILAGFRRGEIDLLPAVYQTDERDAYMQFSPAYFRTLDYFFVRDDVEATSMMDIADKRVAIPHGYANIGFVREQFPQMEIIEVETLGDAIDAVVEGRAEVLYDTFAAIDYWLTRDGIQSIRPFHSSRRADTKTLHFATPRDKPLLGAIVQKGLEAITIDERQAIYRRWLTGKASQDSHETMTLTAREKAWLEEHPYIRFTGDPNWLPYEAFDENGGYVGIVAEYLKLIERKLGVRFERIQTDTWSESVDLVRRGEIDVLSETSDSTLRSQLLFTQTYLTSPIVMVMRDGENYVENLAAISDRRIAMIAEYGYVDTIQRAYPDIPFLEVPSIQAGLTAVSTGEIDALVATLAQASYHISNLGIQNIRIAGRTEFDTQLAFGIRQEFRPLVSMFNRAIADISATEKQRILDDWGHYKFTPKLDYRPVAWAAAVFLVLAGLILYWNRTLAREVALRKEAEAQSRALIDNIPLQVLVVNQRGDVLVANPQVLSDYGIAEEDIPNYNMRDFFVEERDRQDVLQEIAEKGAVKQRITRFQRLDGGIRSMMISIMPVRFNKRPALLCIAVDMTDRLAMEEELKEARDRAEVANRSKSQFLANMSHEIRTPMNAILGFTELLEEQVTDRKQKSWLKTIQSASQDLLLLINDILDLSKIEAGAMQLNTSATNPHVLFEELRQIFALSASNKGLELLLEIDPAIPESLLLDVTRLRQVLVNLLGNAIKFTDSGHVRLRALSENCDAIGSKLDLCIEVEDSGIGIADTDQAVIFESFQQAAGQELTHHGGTGLGLSISSKLVSMMGGTLDVHSEPGKGATFSVRLQGVDVATLAQGAERADGPGEPDIRFEPAVVLVVDDISNNRLLVREIFADTGISILEAGDGRAAVTLCANEHIDLVLMDLRMPGMDGYEAAAAIKQLSDVPIIALTASVMKEELERIRARNFDDYVRKPVRRRELLRALAAYLPHSEIVDASEDAPIALSDRELEHLPAIVEELENLQPAWQQAMASNNLRKIEAFTDRLHALAQRHEDFAPVRDYARELHELVEVFDIAGLDNTLPRFAALCEQLRDLQQSTVT</sequence>
<dbReference type="Pfam" id="PF00512">
    <property type="entry name" value="HisKA"/>
    <property type="match status" value="1"/>
</dbReference>
<dbReference type="CDD" id="cd16922">
    <property type="entry name" value="HATPase_EvgS-ArcB-TorS-like"/>
    <property type="match status" value="1"/>
</dbReference>
<evidence type="ECO:0000259" key="15">
    <source>
        <dbReference type="PROSITE" id="PS50110"/>
    </source>
</evidence>
<comment type="catalytic activity">
    <reaction evidence="1">
        <text>ATP + protein L-histidine = ADP + protein N-phospho-L-histidine.</text>
        <dbReference type="EC" id="2.7.13.3"/>
    </reaction>
</comment>
<dbReference type="Pfam" id="PF00497">
    <property type="entry name" value="SBP_bac_3"/>
    <property type="match status" value="2"/>
</dbReference>
<dbReference type="InterPro" id="IPR005467">
    <property type="entry name" value="His_kinase_dom"/>
</dbReference>
<dbReference type="SUPFAM" id="SSF52172">
    <property type="entry name" value="CheY-like"/>
    <property type="match status" value="1"/>
</dbReference>
<dbReference type="EMBL" id="SRLE01000011">
    <property type="protein sequence ID" value="TGD72051.1"/>
    <property type="molecule type" value="Genomic_DNA"/>
</dbReference>
<dbReference type="InterPro" id="IPR036890">
    <property type="entry name" value="HATPase_C_sf"/>
</dbReference>
<dbReference type="SUPFAM" id="SSF55785">
    <property type="entry name" value="PYP-like sensor domain (PAS domain)"/>
    <property type="match status" value="1"/>
</dbReference>
<evidence type="ECO:0000313" key="17">
    <source>
        <dbReference type="EMBL" id="TGD72051.1"/>
    </source>
</evidence>
<keyword evidence="13" id="KW-0732">Signal</keyword>
<evidence type="ECO:0000256" key="3">
    <source>
        <dbReference type="ARBA" id="ARBA00012438"/>
    </source>
</evidence>
<evidence type="ECO:0000256" key="7">
    <source>
        <dbReference type="ARBA" id="ARBA00022777"/>
    </source>
</evidence>
<evidence type="ECO:0000256" key="4">
    <source>
        <dbReference type="ARBA" id="ARBA00022553"/>
    </source>
</evidence>
<evidence type="ECO:0000256" key="10">
    <source>
        <dbReference type="ARBA" id="ARBA00023136"/>
    </source>
</evidence>
<dbReference type="InterPro" id="IPR001638">
    <property type="entry name" value="Solute-binding_3/MltF_N"/>
</dbReference>
<keyword evidence="18" id="KW-1185">Reference proteome</keyword>
<reference evidence="17 18" key="1">
    <citation type="submission" date="2019-04" db="EMBL/GenBank/DDBJ databases">
        <title>Taxonomy of novel Haliea sp. from mangrove soil of West Coast of India.</title>
        <authorList>
            <person name="Verma A."/>
            <person name="Kumar P."/>
            <person name="Krishnamurthi S."/>
        </authorList>
    </citation>
    <scope>NUCLEOTIDE SEQUENCE [LARGE SCALE GENOMIC DNA]</scope>
    <source>
        <strain evidence="17 18">SAOS-164</strain>
    </source>
</reference>
<dbReference type="CDD" id="cd00082">
    <property type="entry name" value="HisKA"/>
    <property type="match status" value="1"/>
</dbReference>
<dbReference type="AlphaFoldDB" id="A0A4Z0LXP3"/>
<keyword evidence="6" id="KW-0547">Nucleotide-binding</keyword>
<dbReference type="Pfam" id="PF02518">
    <property type="entry name" value="HATPase_c"/>
    <property type="match status" value="1"/>
</dbReference>
<dbReference type="InterPro" id="IPR004358">
    <property type="entry name" value="Sig_transdc_His_kin-like_C"/>
</dbReference>
<dbReference type="OrthoDB" id="6187449at2"/>
<dbReference type="Gene3D" id="1.10.287.130">
    <property type="match status" value="1"/>
</dbReference>
<dbReference type="Pfam" id="PF13426">
    <property type="entry name" value="PAS_9"/>
    <property type="match status" value="1"/>
</dbReference>
<evidence type="ECO:0000256" key="6">
    <source>
        <dbReference type="ARBA" id="ARBA00022741"/>
    </source>
</evidence>
<protein>
    <recommendedName>
        <fullName evidence="3">histidine kinase</fullName>
        <ecNumber evidence="3">2.7.13.3</ecNumber>
    </recommendedName>
</protein>
<evidence type="ECO:0000259" key="14">
    <source>
        <dbReference type="PROSITE" id="PS50109"/>
    </source>
</evidence>
<dbReference type="InterPro" id="IPR036097">
    <property type="entry name" value="HisK_dim/P_sf"/>
</dbReference>
<evidence type="ECO:0000313" key="18">
    <source>
        <dbReference type="Proteomes" id="UP000298050"/>
    </source>
</evidence>
<dbReference type="CDD" id="cd00130">
    <property type="entry name" value="PAS"/>
    <property type="match status" value="1"/>
</dbReference>
<dbReference type="InterPro" id="IPR000014">
    <property type="entry name" value="PAS"/>
</dbReference>
<dbReference type="InterPro" id="IPR035965">
    <property type="entry name" value="PAS-like_dom_sf"/>
</dbReference>
<dbReference type="CDD" id="cd17546">
    <property type="entry name" value="REC_hyHK_CKI1_RcsC-like"/>
    <property type="match status" value="1"/>
</dbReference>
<gene>
    <name evidence="17" type="ORF">E4634_15355</name>
</gene>
<dbReference type="FunFam" id="1.10.287.130:FF:000038">
    <property type="entry name" value="Sensory transduction histidine kinase"/>
    <property type="match status" value="1"/>
</dbReference>
<dbReference type="InterPro" id="IPR001789">
    <property type="entry name" value="Sig_transdc_resp-reg_receiver"/>
</dbReference>
<dbReference type="SMART" id="SM00062">
    <property type="entry name" value="PBPb"/>
    <property type="match status" value="2"/>
</dbReference>
<dbReference type="PRINTS" id="PR00344">
    <property type="entry name" value="BCTRLSENSOR"/>
</dbReference>
<keyword evidence="9" id="KW-0902">Two-component regulatory system</keyword>
<dbReference type="CDD" id="cd01007">
    <property type="entry name" value="PBP2_BvgS_HisK_like"/>
    <property type="match status" value="2"/>
</dbReference>
<dbReference type="GO" id="GO:0016020">
    <property type="term" value="C:membrane"/>
    <property type="evidence" value="ECO:0007669"/>
    <property type="project" value="UniProtKB-SubCell"/>
</dbReference>
<evidence type="ECO:0000256" key="8">
    <source>
        <dbReference type="ARBA" id="ARBA00022840"/>
    </source>
</evidence>
<dbReference type="Gene3D" id="3.30.565.10">
    <property type="entry name" value="Histidine kinase-like ATPase, C-terminal domain"/>
    <property type="match status" value="1"/>
</dbReference>
<dbReference type="InterPro" id="IPR003661">
    <property type="entry name" value="HisK_dim/P_dom"/>
</dbReference>
<evidence type="ECO:0000256" key="13">
    <source>
        <dbReference type="SAM" id="SignalP"/>
    </source>
</evidence>
<dbReference type="SMART" id="SM00448">
    <property type="entry name" value="REC"/>
    <property type="match status" value="1"/>
</dbReference>
<evidence type="ECO:0000256" key="5">
    <source>
        <dbReference type="ARBA" id="ARBA00022679"/>
    </source>
</evidence>
<keyword evidence="8" id="KW-0067">ATP-binding</keyword>
<feature type="chain" id="PRO_5021341643" description="histidine kinase" evidence="13">
    <location>
        <begin position="34"/>
        <end position="1177"/>
    </location>
</feature>
<evidence type="ECO:0000256" key="2">
    <source>
        <dbReference type="ARBA" id="ARBA00004370"/>
    </source>
</evidence>
<dbReference type="SMART" id="SM00387">
    <property type="entry name" value="HATPase_c"/>
    <property type="match status" value="1"/>
</dbReference>
<dbReference type="EC" id="2.7.13.3" evidence="3"/>
<feature type="domain" description="Histidine kinase" evidence="14">
    <location>
        <begin position="704"/>
        <end position="927"/>
    </location>
</feature>
<dbReference type="Gene3D" id="3.30.450.20">
    <property type="entry name" value="PAS domain"/>
    <property type="match status" value="1"/>
</dbReference>
<feature type="signal peptide" evidence="13">
    <location>
        <begin position="1"/>
        <end position="33"/>
    </location>
</feature>
<dbReference type="Pfam" id="PF00072">
    <property type="entry name" value="Response_reg"/>
    <property type="match status" value="1"/>
</dbReference>
<keyword evidence="11" id="KW-0131">Cell cycle</keyword>
<comment type="subcellular location">
    <subcellularLocation>
        <location evidence="2">Membrane</location>
    </subcellularLocation>
</comment>
<name>A0A4Z0LXP3_9GAMM</name>
<keyword evidence="7" id="KW-0418">Kinase</keyword>
<dbReference type="Proteomes" id="UP000298050">
    <property type="component" value="Unassembled WGS sequence"/>
</dbReference>
<evidence type="ECO:0000256" key="11">
    <source>
        <dbReference type="ARBA" id="ARBA00023306"/>
    </source>
</evidence>
<dbReference type="SUPFAM" id="SSF47384">
    <property type="entry name" value="Homodimeric domain of signal transducing histidine kinase"/>
    <property type="match status" value="1"/>
</dbReference>
<dbReference type="SUPFAM" id="SSF53850">
    <property type="entry name" value="Periplasmic binding protein-like II"/>
    <property type="match status" value="2"/>
</dbReference>
<organism evidence="17 18">
    <name type="scientific">Mangrovimicrobium sediminis</name>
    <dbReference type="NCBI Taxonomy" id="2562682"/>
    <lineage>
        <taxon>Bacteria</taxon>
        <taxon>Pseudomonadati</taxon>
        <taxon>Pseudomonadota</taxon>
        <taxon>Gammaproteobacteria</taxon>
        <taxon>Cellvibrionales</taxon>
        <taxon>Halieaceae</taxon>
        <taxon>Mangrovimicrobium</taxon>
    </lineage>
</organism>
<dbReference type="GO" id="GO:0000155">
    <property type="term" value="F:phosphorelay sensor kinase activity"/>
    <property type="evidence" value="ECO:0007669"/>
    <property type="project" value="InterPro"/>
</dbReference>
<dbReference type="PANTHER" id="PTHR45339">
    <property type="entry name" value="HYBRID SIGNAL TRANSDUCTION HISTIDINE KINASE J"/>
    <property type="match status" value="1"/>
</dbReference>
<dbReference type="InterPro" id="IPR003594">
    <property type="entry name" value="HATPase_dom"/>
</dbReference>